<evidence type="ECO:0000256" key="3">
    <source>
        <dbReference type="PROSITE-ProRule" id="PRU00339"/>
    </source>
</evidence>
<dbReference type="AlphaFoldDB" id="A0A1H9YU23"/>
<dbReference type="InterPro" id="IPR019734">
    <property type="entry name" value="TPR_rpt"/>
</dbReference>
<evidence type="ECO:0000313" key="4">
    <source>
        <dbReference type="EMBL" id="SES72679.1"/>
    </source>
</evidence>
<dbReference type="SMART" id="SM00028">
    <property type="entry name" value="TPR"/>
    <property type="match status" value="5"/>
</dbReference>
<dbReference type="PANTHER" id="PTHR44858">
    <property type="entry name" value="TETRATRICOPEPTIDE REPEAT PROTEIN 6"/>
    <property type="match status" value="1"/>
</dbReference>
<reference evidence="4 5" key="1">
    <citation type="submission" date="2016-10" db="EMBL/GenBank/DDBJ databases">
        <authorList>
            <person name="de Groot N.N."/>
        </authorList>
    </citation>
    <scope>NUCLEOTIDE SEQUENCE [LARGE SCALE GENOMIC DNA]</scope>
    <source>
        <strain evidence="4 5">DSM 1801</strain>
    </source>
</reference>
<protein>
    <submittedName>
        <fullName evidence="4">Tetratricopeptide repeat-containing protein</fullName>
    </submittedName>
</protein>
<dbReference type="EMBL" id="FOHN01000002">
    <property type="protein sequence ID" value="SES72679.1"/>
    <property type="molecule type" value="Genomic_DNA"/>
</dbReference>
<evidence type="ECO:0000256" key="1">
    <source>
        <dbReference type="ARBA" id="ARBA00022737"/>
    </source>
</evidence>
<gene>
    <name evidence="4" type="ORF">SAMN04487772_102199</name>
</gene>
<dbReference type="InterPro" id="IPR050498">
    <property type="entry name" value="Ycf3"/>
</dbReference>
<dbReference type="Proteomes" id="UP000199800">
    <property type="component" value="Unassembled WGS sequence"/>
</dbReference>
<dbReference type="InterPro" id="IPR011990">
    <property type="entry name" value="TPR-like_helical_dom_sf"/>
</dbReference>
<dbReference type="Gene3D" id="1.25.40.10">
    <property type="entry name" value="Tetratricopeptide repeat domain"/>
    <property type="match status" value="2"/>
</dbReference>
<dbReference type="Pfam" id="PF13432">
    <property type="entry name" value="TPR_16"/>
    <property type="match status" value="1"/>
</dbReference>
<dbReference type="PANTHER" id="PTHR44858:SF1">
    <property type="entry name" value="UDP-N-ACETYLGLUCOSAMINE--PEPTIDE N-ACETYLGLUCOSAMINYLTRANSFERASE SPINDLY-RELATED"/>
    <property type="match status" value="1"/>
</dbReference>
<name>A0A1H9YU23_9FIRM</name>
<dbReference type="PROSITE" id="PS50005">
    <property type="entry name" value="TPR"/>
    <property type="match status" value="2"/>
</dbReference>
<keyword evidence="1" id="KW-0677">Repeat</keyword>
<evidence type="ECO:0000313" key="5">
    <source>
        <dbReference type="Proteomes" id="UP000199800"/>
    </source>
</evidence>
<proteinExistence type="predicted"/>
<feature type="repeat" description="TPR" evidence="3">
    <location>
        <begin position="320"/>
        <end position="353"/>
    </location>
</feature>
<feature type="repeat" description="TPR" evidence="3">
    <location>
        <begin position="112"/>
        <end position="145"/>
    </location>
</feature>
<dbReference type="RefSeq" id="WP_092475782.1">
    <property type="nucleotide sequence ID" value="NZ_FOHN01000002.1"/>
</dbReference>
<organism evidence="4 5">
    <name type="scientific">[Clostridium] polysaccharolyticum</name>
    <dbReference type="NCBI Taxonomy" id="29364"/>
    <lineage>
        <taxon>Bacteria</taxon>
        <taxon>Bacillati</taxon>
        <taxon>Bacillota</taxon>
        <taxon>Clostridia</taxon>
        <taxon>Lachnospirales</taxon>
        <taxon>Lachnospiraceae</taxon>
    </lineage>
</organism>
<sequence>MYRRNRRRYRRNRILDVLLVMFLFFLVLTSVFLVMNRGYLSYQKGKRAIRKELYQTAAECLQKATKREPSNKEYRIVYGLALAGNGEYEDALKEFDKGISKKNTSKAAKRNKKAYRGIGICYFFAKNYENSIINFDKALKIDALEYLNLDILKYKADAQLHLGHFENAVEVYTHIIKNEKYSDDSYLKRAYAKAEGNRVDDALEDYDYVIEKNSRNFDAYLGAYTLLAREEQEEKADSYLQAALKVKPVTLDEKLKYAIVQYYFYGITDEAVESLQKLVEEKQTEAYFYLAKIAFSEEEFEKVSTYLNSYVSTEHAEHLAEAYEMLGRCAMLVKDYERALNCFSDGISCNEVKWTRILKKNQIAVYEYLSDFDKAYDIATEYLTDFPDDQEIIREVEFIKTRLNRK</sequence>
<dbReference type="Pfam" id="PF13181">
    <property type="entry name" value="TPR_8"/>
    <property type="match status" value="1"/>
</dbReference>
<dbReference type="OrthoDB" id="305319at2"/>
<keyword evidence="2 3" id="KW-0802">TPR repeat</keyword>
<evidence type="ECO:0000256" key="2">
    <source>
        <dbReference type="ARBA" id="ARBA00022803"/>
    </source>
</evidence>
<dbReference type="SUPFAM" id="SSF48452">
    <property type="entry name" value="TPR-like"/>
    <property type="match status" value="3"/>
</dbReference>
<keyword evidence="5" id="KW-1185">Reference proteome</keyword>
<dbReference type="STRING" id="29364.SAMN04487772_102199"/>
<accession>A0A1H9YU23</accession>